<name>A0A1M5VFF0_9FIRM</name>
<keyword evidence="4 10" id="KW-0808">Transferase</keyword>
<feature type="transmembrane region" description="Helical" evidence="8">
    <location>
        <begin position="303"/>
        <end position="323"/>
    </location>
</feature>
<dbReference type="EMBL" id="FQXV01000002">
    <property type="protein sequence ID" value="SHH73905.1"/>
    <property type="molecule type" value="Genomic_DNA"/>
</dbReference>
<dbReference type="Proteomes" id="UP000183995">
    <property type="component" value="Unassembled WGS sequence"/>
</dbReference>
<keyword evidence="3 10" id="KW-0328">Glycosyltransferase</keyword>
<keyword evidence="5 8" id="KW-0812">Transmembrane</keyword>
<keyword evidence="7 8" id="KW-0472">Membrane</keyword>
<evidence type="ECO:0000256" key="7">
    <source>
        <dbReference type="ARBA" id="ARBA00023136"/>
    </source>
</evidence>
<dbReference type="PANTHER" id="PTHR33908">
    <property type="entry name" value="MANNOSYLTRANSFERASE YKCB-RELATED"/>
    <property type="match status" value="1"/>
</dbReference>
<feature type="transmembrane region" description="Helical" evidence="8">
    <location>
        <begin position="491"/>
        <end position="508"/>
    </location>
</feature>
<sequence>MCLATKKGWFSYAALVIFEICAAYALFSGLLSLAGSKKYPYLWYGGAICALAAAFLLLYALLRLIRRLRLHRRLAGDTPAGRITERIIAAAVLAAGAFARLLVIAHMPVTPASDYKTYYDVAVLLSQGGLGASAYIAKFPHVIGYPFVLSLLFRLTGPSVAAGLYLNAAAGLLSAFLTYRIARRLSSRLGGLIALVLAAFWPSQILYGAVLASEPVFTCLMLLAVWLFVYLFKYPSTLGNTEGSMFLCVITGIVLALSAAIRPLSQILLVAAVLSLLTQRVRFDVNERMLHGKLSRAACQGWFRALVILLVYVLCSGLISAAISDTIGYKLPGATVSYGYNLMVGVNIDAKGAWNQQDAEFFDQAFAATDSAEAAHRACIDVALRRIAADPAGVLNLTMEKFTDLWGNDDYGAYWVSLFLGQQGGLTPERQSVIDTMTRWSDYVYLLGIFFSALCGLRLVRTKDAGPELALFLLVIGTVVLHMVLESQNRYHYFLLPVFAMLSALYISRLYRGLPGKASPDML</sequence>
<feature type="transmembrane region" description="Helical" evidence="8">
    <location>
        <begin position="469"/>
        <end position="485"/>
    </location>
</feature>
<dbReference type="PANTHER" id="PTHR33908:SF11">
    <property type="entry name" value="MEMBRANE PROTEIN"/>
    <property type="match status" value="1"/>
</dbReference>
<keyword evidence="11" id="KW-1185">Reference proteome</keyword>
<evidence type="ECO:0000256" key="8">
    <source>
        <dbReference type="SAM" id="Phobius"/>
    </source>
</evidence>
<evidence type="ECO:0000313" key="11">
    <source>
        <dbReference type="Proteomes" id="UP000183995"/>
    </source>
</evidence>
<dbReference type="InterPro" id="IPR050297">
    <property type="entry name" value="LipidA_mod_glycosyltrf_83"/>
</dbReference>
<dbReference type="GO" id="GO:0016763">
    <property type="term" value="F:pentosyltransferase activity"/>
    <property type="evidence" value="ECO:0007669"/>
    <property type="project" value="TreeGrafter"/>
</dbReference>
<protein>
    <submittedName>
        <fullName evidence="10">Dolichyl-phosphate-mannose-protein mannosyltransferase</fullName>
    </submittedName>
</protein>
<dbReference type="Pfam" id="PF13231">
    <property type="entry name" value="PMT_2"/>
    <property type="match status" value="1"/>
</dbReference>
<feature type="transmembrane region" description="Helical" evidence="8">
    <location>
        <begin position="41"/>
        <end position="62"/>
    </location>
</feature>
<dbReference type="STRING" id="1123282.SAMN02745823_00800"/>
<feature type="transmembrane region" description="Helical" evidence="8">
    <location>
        <begin position="155"/>
        <end position="177"/>
    </location>
</feature>
<feature type="transmembrane region" description="Helical" evidence="8">
    <location>
        <begin position="443"/>
        <end position="460"/>
    </location>
</feature>
<dbReference type="AlphaFoldDB" id="A0A1M5VFF0"/>
<proteinExistence type="predicted"/>
<feature type="transmembrane region" description="Helical" evidence="8">
    <location>
        <begin position="244"/>
        <end position="261"/>
    </location>
</feature>
<evidence type="ECO:0000259" key="9">
    <source>
        <dbReference type="Pfam" id="PF13231"/>
    </source>
</evidence>
<feature type="domain" description="Glycosyltransferase RgtA/B/C/D-like" evidence="9">
    <location>
        <begin position="143"/>
        <end position="283"/>
    </location>
</feature>
<feature type="transmembrane region" description="Helical" evidence="8">
    <location>
        <begin position="83"/>
        <end position="105"/>
    </location>
</feature>
<dbReference type="GO" id="GO:0009103">
    <property type="term" value="P:lipopolysaccharide biosynthetic process"/>
    <property type="evidence" value="ECO:0007669"/>
    <property type="project" value="UniProtKB-ARBA"/>
</dbReference>
<gene>
    <name evidence="10" type="ORF">SAMN02745823_00800</name>
</gene>
<evidence type="ECO:0000256" key="4">
    <source>
        <dbReference type="ARBA" id="ARBA00022679"/>
    </source>
</evidence>
<organism evidence="10 11">
    <name type="scientific">Sporobacter termitidis DSM 10068</name>
    <dbReference type="NCBI Taxonomy" id="1123282"/>
    <lineage>
        <taxon>Bacteria</taxon>
        <taxon>Bacillati</taxon>
        <taxon>Bacillota</taxon>
        <taxon>Clostridia</taxon>
        <taxon>Eubacteriales</taxon>
        <taxon>Oscillospiraceae</taxon>
        <taxon>Sporobacter</taxon>
    </lineage>
</organism>
<reference evidence="10 11" key="1">
    <citation type="submission" date="2016-11" db="EMBL/GenBank/DDBJ databases">
        <authorList>
            <person name="Jaros S."/>
            <person name="Januszkiewicz K."/>
            <person name="Wedrychowicz H."/>
        </authorList>
    </citation>
    <scope>NUCLEOTIDE SEQUENCE [LARGE SCALE GENOMIC DNA]</scope>
    <source>
        <strain evidence="10 11">DSM 10068</strain>
    </source>
</reference>
<keyword evidence="6 8" id="KW-1133">Transmembrane helix</keyword>
<feature type="transmembrane region" description="Helical" evidence="8">
    <location>
        <begin position="189"/>
        <end position="209"/>
    </location>
</feature>
<evidence type="ECO:0000256" key="6">
    <source>
        <dbReference type="ARBA" id="ARBA00022989"/>
    </source>
</evidence>
<evidence type="ECO:0000256" key="5">
    <source>
        <dbReference type="ARBA" id="ARBA00022692"/>
    </source>
</evidence>
<feature type="transmembrane region" description="Helical" evidence="8">
    <location>
        <begin position="12"/>
        <end position="35"/>
    </location>
</feature>
<dbReference type="InterPro" id="IPR038731">
    <property type="entry name" value="RgtA/B/C-like"/>
</dbReference>
<evidence type="ECO:0000256" key="3">
    <source>
        <dbReference type="ARBA" id="ARBA00022676"/>
    </source>
</evidence>
<dbReference type="GO" id="GO:0005886">
    <property type="term" value="C:plasma membrane"/>
    <property type="evidence" value="ECO:0007669"/>
    <property type="project" value="UniProtKB-SubCell"/>
</dbReference>
<accession>A0A1M5VFF0</accession>
<evidence type="ECO:0000256" key="2">
    <source>
        <dbReference type="ARBA" id="ARBA00022475"/>
    </source>
</evidence>
<comment type="subcellular location">
    <subcellularLocation>
        <location evidence="1">Cell membrane</location>
        <topology evidence="1">Multi-pass membrane protein</topology>
    </subcellularLocation>
</comment>
<evidence type="ECO:0000313" key="10">
    <source>
        <dbReference type="EMBL" id="SHH73905.1"/>
    </source>
</evidence>
<feature type="transmembrane region" description="Helical" evidence="8">
    <location>
        <begin position="215"/>
        <end position="232"/>
    </location>
</feature>
<keyword evidence="2" id="KW-1003">Cell membrane</keyword>
<evidence type="ECO:0000256" key="1">
    <source>
        <dbReference type="ARBA" id="ARBA00004651"/>
    </source>
</evidence>